<dbReference type="InterPro" id="IPR011990">
    <property type="entry name" value="TPR-like_helical_dom_sf"/>
</dbReference>
<dbReference type="PANTHER" id="PTHR12601:SF6">
    <property type="entry name" value="CLUSTERED MITOCHONDRIA PROTEIN HOMOLOG"/>
    <property type="match status" value="1"/>
</dbReference>
<dbReference type="EMBL" id="CM000780">
    <property type="protein sequence ID" value="AQK54775.1"/>
    <property type="molecule type" value="Genomic_DNA"/>
</dbReference>
<feature type="region of interest" description="Disordered" evidence="1">
    <location>
        <begin position="332"/>
        <end position="374"/>
    </location>
</feature>
<feature type="compositionally biased region" description="Polar residues" evidence="1">
    <location>
        <begin position="332"/>
        <end position="361"/>
    </location>
</feature>
<accession>A0A1D6Q8Q0</accession>
<gene>
    <name evidence="2" type="ORF">ZEAMMB73_Zm00001d051644</name>
</gene>
<feature type="region of interest" description="Disordered" evidence="1">
    <location>
        <begin position="382"/>
        <end position="401"/>
    </location>
</feature>
<sequence>MEAGKVRMAEGTLNEAYALFSEAFSLLQQITGPMHKDAANCCRYLAMVLYHAGDTAGAVVQQHRELIINERCLGLDHPDTAHSYGNMALFYHGLNQTELALRHMSRTLLLLSLASGPDHPDVAATLINVAMMYQDASNMNTALRYLQEALMKNERLLGPVHVQTAVCYHALAIAFSCMSLYKLSIQHEKKTYDILVKQLGENDSRTEDSKNWLNTFKLREEQVNAQKQKGQEANASDNAVKFLKANPAVLQAMKAAAIQSGGVSANVNRSLNAAVVGEGVPRLRGVDERAARATAEARKKAAARGLNVRNGPVANHASDELAQILKLINAVSGSSTPGSAKTEVSASEGQATNGCIQNGTDTEPKAADTNGLSASVKSTVNAPFGLGTTLESKKQKSKQKS</sequence>
<dbReference type="InterPro" id="IPR027523">
    <property type="entry name" value="CLU_prot"/>
</dbReference>
<dbReference type="PANTHER" id="PTHR12601">
    <property type="entry name" value="EUKARYOTIC TRANSLATION INITIATION FACTOR 3 SUBUNIT EIF-3"/>
    <property type="match status" value="1"/>
</dbReference>
<dbReference type="FunFam" id="1.25.40.10:FF:000230">
    <property type="entry name" value="Clustered mitochondria protein homolog"/>
    <property type="match status" value="1"/>
</dbReference>
<dbReference type="SUPFAM" id="SSF48452">
    <property type="entry name" value="TPR-like"/>
    <property type="match status" value="2"/>
</dbReference>
<evidence type="ECO:0000313" key="2">
    <source>
        <dbReference type="EMBL" id="AQK54775.1"/>
    </source>
</evidence>
<reference evidence="2" key="1">
    <citation type="submission" date="2015-12" db="EMBL/GenBank/DDBJ databases">
        <title>Update maize B73 reference genome by single molecule sequencing technologies.</title>
        <authorList>
            <consortium name="Maize Genome Sequencing Project"/>
            <person name="Ware D."/>
        </authorList>
    </citation>
    <scope>NUCLEOTIDE SEQUENCE</scope>
    <source>
        <tissue evidence="2">Seedling</tissue>
    </source>
</reference>
<protein>
    <submittedName>
        <fullName evidence="2">Tola protein homolog1</fullName>
    </submittedName>
</protein>
<dbReference type="OMA" id="DMAQCMR"/>
<dbReference type="Pfam" id="PF13424">
    <property type="entry name" value="TPR_12"/>
    <property type="match status" value="1"/>
</dbReference>
<organism evidence="2">
    <name type="scientific">Zea mays</name>
    <name type="common">Maize</name>
    <dbReference type="NCBI Taxonomy" id="4577"/>
    <lineage>
        <taxon>Eukaryota</taxon>
        <taxon>Viridiplantae</taxon>
        <taxon>Streptophyta</taxon>
        <taxon>Embryophyta</taxon>
        <taxon>Tracheophyta</taxon>
        <taxon>Spermatophyta</taxon>
        <taxon>Magnoliopsida</taxon>
        <taxon>Liliopsida</taxon>
        <taxon>Poales</taxon>
        <taxon>Poaceae</taxon>
        <taxon>PACMAD clade</taxon>
        <taxon>Panicoideae</taxon>
        <taxon>Andropogonodae</taxon>
        <taxon>Andropogoneae</taxon>
        <taxon>Tripsacinae</taxon>
        <taxon>Zea</taxon>
    </lineage>
</organism>
<dbReference type="Gene3D" id="1.25.40.10">
    <property type="entry name" value="Tetratricopeptide repeat domain"/>
    <property type="match status" value="1"/>
</dbReference>
<proteinExistence type="predicted"/>
<dbReference type="AlphaFoldDB" id="A0A1D6Q8Q0"/>
<evidence type="ECO:0000256" key="1">
    <source>
        <dbReference type="SAM" id="MobiDB-lite"/>
    </source>
</evidence>
<dbReference type="Pfam" id="PF13374">
    <property type="entry name" value="TPR_10"/>
    <property type="match status" value="1"/>
</dbReference>
<name>A0A1D6Q8Q0_MAIZE</name>